<proteinExistence type="predicted"/>
<dbReference type="PANTHER" id="PTHR32432:SF3">
    <property type="entry name" value="ETHANOLAMINE UTILIZATION PROTEIN EUTJ"/>
    <property type="match status" value="1"/>
</dbReference>
<evidence type="ECO:0000313" key="2">
    <source>
        <dbReference type="EMBL" id="BDI31249.1"/>
    </source>
</evidence>
<dbReference type="AlphaFoldDB" id="A0A402CYR8"/>
<gene>
    <name evidence="2" type="ORF">CCAX7_33000</name>
</gene>
<dbReference type="SMART" id="SM00842">
    <property type="entry name" value="FtsA"/>
    <property type="match status" value="1"/>
</dbReference>
<dbReference type="KEGG" id="ccot:CCAX7_33000"/>
<feature type="compositionally biased region" description="Low complexity" evidence="1">
    <location>
        <begin position="311"/>
        <end position="321"/>
    </location>
</feature>
<name>A0A402CYR8_9BACT</name>
<keyword evidence="3" id="KW-1185">Reference proteome</keyword>
<dbReference type="Proteomes" id="UP000287394">
    <property type="component" value="Chromosome"/>
</dbReference>
<dbReference type="InterPro" id="IPR043129">
    <property type="entry name" value="ATPase_NBD"/>
</dbReference>
<dbReference type="EMBL" id="AP025739">
    <property type="protein sequence ID" value="BDI31249.1"/>
    <property type="molecule type" value="Genomic_DNA"/>
</dbReference>
<dbReference type="Pfam" id="PF11104">
    <property type="entry name" value="PilM_2"/>
    <property type="match status" value="2"/>
</dbReference>
<dbReference type="OrthoDB" id="9773403at2"/>
<sequence>MASGSIVGLDIGTQQIKVVELRAGKGGLVATGMGIAPTPVGIMQNNIITDPRLMGQTIKQLLRESGISAKRAVGSVAGQSAVVIRIIEVPKMTDAELKETMKWEVERHVPFAPSETMIDYQPLETGSALDETNPNMEVLLAVAQQDIVNNLVDTMFAAGLDPIAIDIEPLASGRSVLDVTAGQPVVRKQRFINPVDAPFENNAVETVALVNIGASNTDISIFQDGQLAFPRSLPLAGDSLTRSIAEMMGYTLDQAERIKRDYASVQLDRMAIYTGTAYGDDPNYQSAQFGEEGGEFGPTDSTRISGRRSARISGRSGRISGRLGGDDLGAFSNPFDLSMDPETASVADDPSALNLAKPGETDDMDRTQPIPRGTLNLGRRDEPGDGGAFAPPPEFEADQGFLGGPASDNDIKDQVFEAIAPVLGELATELRRSLDYFRSRAQGRSVDRVLLVGGSANLHNIGVFLQNELQVPVIVADPFAGMQVASKHYDPQYLQSIASSFAVAFGLAARESVFNANPLPKKPRRPLVNRKAADPVDVTNVPLS</sequence>
<reference evidence="2 3" key="1">
    <citation type="journal article" date="2019" name="Int. J. Syst. Evol. Microbiol.">
        <title>Capsulimonas corticalis gen. nov., sp. nov., an aerobic capsulated bacterium, of a novel bacterial order, Capsulimonadales ord. nov., of the class Armatimonadia of the phylum Armatimonadetes.</title>
        <authorList>
            <person name="Li J."/>
            <person name="Kudo C."/>
            <person name="Tonouchi A."/>
        </authorList>
    </citation>
    <scope>NUCLEOTIDE SEQUENCE [LARGE SCALE GENOMIC DNA]</scope>
    <source>
        <strain evidence="2 3">AX-7</strain>
    </source>
</reference>
<organism evidence="2 3">
    <name type="scientific">Capsulimonas corticalis</name>
    <dbReference type="NCBI Taxonomy" id="2219043"/>
    <lineage>
        <taxon>Bacteria</taxon>
        <taxon>Bacillati</taxon>
        <taxon>Armatimonadota</taxon>
        <taxon>Armatimonadia</taxon>
        <taxon>Capsulimonadales</taxon>
        <taxon>Capsulimonadaceae</taxon>
        <taxon>Capsulimonas</taxon>
    </lineage>
</organism>
<protein>
    <submittedName>
        <fullName evidence="2">Uncharacterized protein</fullName>
    </submittedName>
</protein>
<dbReference type="InterPro" id="IPR003494">
    <property type="entry name" value="SHS2_FtsA"/>
</dbReference>
<dbReference type="RefSeq" id="WP_119322453.1">
    <property type="nucleotide sequence ID" value="NZ_AP025739.1"/>
</dbReference>
<accession>A0A402CYR8</accession>
<dbReference type="InterPro" id="IPR050696">
    <property type="entry name" value="FtsA/MreB"/>
</dbReference>
<evidence type="ECO:0000256" key="1">
    <source>
        <dbReference type="SAM" id="MobiDB-lite"/>
    </source>
</evidence>
<dbReference type="CDD" id="cd24049">
    <property type="entry name" value="ASKHA_NBD_PilM"/>
    <property type="match status" value="1"/>
</dbReference>
<dbReference type="Gene3D" id="3.30.1490.300">
    <property type="match status" value="1"/>
</dbReference>
<dbReference type="NCBIfam" id="TIGR01175">
    <property type="entry name" value="pilM"/>
    <property type="match status" value="1"/>
</dbReference>
<dbReference type="Gene3D" id="3.30.420.40">
    <property type="match status" value="4"/>
</dbReference>
<dbReference type="GO" id="GO:0051301">
    <property type="term" value="P:cell division"/>
    <property type="evidence" value="ECO:0007669"/>
    <property type="project" value="InterPro"/>
</dbReference>
<dbReference type="InterPro" id="IPR005883">
    <property type="entry name" value="PilM"/>
</dbReference>
<dbReference type="PANTHER" id="PTHR32432">
    <property type="entry name" value="CELL DIVISION PROTEIN FTSA-RELATED"/>
    <property type="match status" value="1"/>
</dbReference>
<feature type="region of interest" description="Disordered" evidence="1">
    <location>
        <begin position="286"/>
        <end position="406"/>
    </location>
</feature>
<evidence type="ECO:0000313" key="3">
    <source>
        <dbReference type="Proteomes" id="UP000287394"/>
    </source>
</evidence>
<dbReference type="SUPFAM" id="SSF53067">
    <property type="entry name" value="Actin-like ATPase domain"/>
    <property type="match status" value="2"/>
</dbReference>